<comment type="caution">
    <text evidence="1">The sequence shown here is derived from an EMBL/GenBank/DDBJ whole genome shotgun (WGS) entry which is preliminary data.</text>
</comment>
<reference evidence="1 2" key="1">
    <citation type="submission" date="2007-10" db="EMBL/GenBank/DDBJ databases">
        <authorList>
            <person name="Yayanos A."/>
            <person name="Ferriera S."/>
            <person name="Johnson J."/>
            <person name="Kravitz S."/>
            <person name="Halpern A."/>
            <person name="Remington K."/>
            <person name="Beeson K."/>
            <person name="Tran B."/>
            <person name="Rogers Y.-H."/>
            <person name="Friedman R."/>
            <person name="Venter J.C."/>
        </authorList>
    </citation>
    <scope>NUCLEOTIDE SEQUENCE [LARGE SCALE GENOMIC DNA]</scope>
    <source>
        <strain evidence="1 2">KT99</strain>
    </source>
</reference>
<proteinExistence type="predicted"/>
<evidence type="ECO:0000313" key="2">
    <source>
        <dbReference type="Proteomes" id="UP000005839"/>
    </source>
</evidence>
<dbReference type="Proteomes" id="UP000005839">
    <property type="component" value="Unassembled WGS sequence"/>
</dbReference>
<dbReference type="EMBL" id="ABIC01000030">
    <property type="protein sequence ID" value="EDP99876.1"/>
    <property type="molecule type" value="Genomic_DNA"/>
</dbReference>
<sequence length="27" mass="3020">MLIKIIKKNGEGEIFMGLILTEKQGKS</sequence>
<dbReference type="AlphaFoldDB" id="A9DFY5"/>
<organism evidence="1 2">
    <name type="scientific">Shewanella benthica KT99</name>
    <dbReference type="NCBI Taxonomy" id="314608"/>
    <lineage>
        <taxon>Bacteria</taxon>
        <taxon>Pseudomonadati</taxon>
        <taxon>Pseudomonadota</taxon>
        <taxon>Gammaproteobacteria</taxon>
        <taxon>Alteromonadales</taxon>
        <taxon>Shewanellaceae</taxon>
        <taxon>Shewanella</taxon>
    </lineage>
</organism>
<gene>
    <name evidence="1" type="ORF">KT99_01624</name>
</gene>
<evidence type="ECO:0000313" key="1">
    <source>
        <dbReference type="EMBL" id="EDP99876.1"/>
    </source>
</evidence>
<keyword evidence="2" id="KW-1185">Reference proteome</keyword>
<accession>A9DFY5</accession>
<protein>
    <submittedName>
        <fullName evidence="1">Uncharacterized protein</fullName>
    </submittedName>
</protein>
<name>A9DFY5_9GAMM</name>